<dbReference type="InterPro" id="IPR036249">
    <property type="entry name" value="Thioredoxin-like_sf"/>
</dbReference>
<dbReference type="SUPFAM" id="SSF47616">
    <property type="entry name" value="GST C-terminal domain-like"/>
    <property type="match status" value="1"/>
</dbReference>
<accession>A0AAN6LY30</accession>
<sequence>MTALLELFVLEWGVYPRRATIYLSEKGLLDSKYIKITPASVTAEGKLEAPGKPPGTMPILVLPDGQAITQSLAIIEYFEHIIENPQEAWQKELVASMSPGKTRSMRGKQNDHLERARVREMLAIADEVTSLSTFGMHKGSKLFEAMEPTSAEASHLAFAHCERNLDLLEQYYGGFEERMKKDSGPNIVDCMFFSILQFAKVLYGKDLIAGRPNLVKFYETFKERDSARIPEGYYPEIVSVLAPQWL</sequence>
<dbReference type="AlphaFoldDB" id="A0AAN6LY30"/>
<dbReference type="Pfam" id="PF13409">
    <property type="entry name" value="GST_N_2"/>
    <property type="match status" value="1"/>
</dbReference>
<gene>
    <name evidence="2" type="ORF">GRF29_44g286565</name>
</gene>
<comment type="caution">
    <text evidence="2">The sequence shown here is derived from an EMBL/GenBank/DDBJ whole genome shotgun (WGS) entry which is preliminary data.</text>
</comment>
<evidence type="ECO:0000313" key="2">
    <source>
        <dbReference type="EMBL" id="KAK3209642.1"/>
    </source>
</evidence>
<dbReference type="SUPFAM" id="SSF52833">
    <property type="entry name" value="Thioredoxin-like"/>
    <property type="match status" value="1"/>
</dbReference>
<dbReference type="Gene3D" id="3.40.30.10">
    <property type="entry name" value="Glutaredoxin"/>
    <property type="match status" value="1"/>
</dbReference>
<dbReference type="PROSITE" id="PS50405">
    <property type="entry name" value="GST_CTER"/>
    <property type="match status" value="1"/>
</dbReference>
<dbReference type="InterPro" id="IPR004045">
    <property type="entry name" value="Glutathione_S-Trfase_N"/>
</dbReference>
<dbReference type="EMBL" id="WVTA01000005">
    <property type="protein sequence ID" value="KAK3209642.1"/>
    <property type="molecule type" value="Genomic_DNA"/>
</dbReference>
<dbReference type="Gene3D" id="1.20.1050.10">
    <property type="match status" value="1"/>
</dbReference>
<protein>
    <recommendedName>
        <fullName evidence="1">GST C-terminal domain-containing protein</fullName>
    </recommendedName>
</protein>
<name>A0AAN6LY30_9PLEO</name>
<proteinExistence type="predicted"/>
<organism evidence="2 3">
    <name type="scientific">Pseudopithomyces chartarum</name>
    <dbReference type="NCBI Taxonomy" id="1892770"/>
    <lineage>
        <taxon>Eukaryota</taxon>
        <taxon>Fungi</taxon>
        <taxon>Dikarya</taxon>
        <taxon>Ascomycota</taxon>
        <taxon>Pezizomycotina</taxon>
        <taxon>Dothideomycetes</taxon>
        <taxon>Pleosporomycetidae</taxon>
        <taxon>Pleosporales</taxon>
        <taxon>Massarineae</taxon>
        <taxon>Didymosphaeriaceae</taxon>
        <taxon>Pseudopithomyces</taxon>
    </lineage>
</organism>
<evidence type="ECO:0000313" key="3">
    <source>
        <dbReference type="Proteomes" id="UP001280581"/>
    </source>
</evidence>
<reference evidence="2 3" key="1">
    <citation type="submission" date="2021-02" db="EMBL/GenBank/DDBJ databases">
        <title>Genome assembly of Pseudopithomyces chartarum.</title>
        <authorList>
            <person name="Jauregui R."/>
            <person name="Singh J."/>
            <person name="Voisey C."/>
        </authorList>
    </citation>
    <scope>NUCLEOTIDE SEQUENCE [LARGE SCALE GENOMIC DNA]</scope>
    <source>
        <strain evidence="2 3">AGR01</strain>
    </source>
</reference>
<dbReference type="Proteomes" id="UP001280581">
    <property type="component" value="Unassembled WGS sequence"/>
</dbReference>
<dbReference type="InterPro" id="IPR036282">
    <property type="entry name" value="Glutathione-S-Trfase_C_sf"/>
</dbReference>
<evidence type="ECO:0000259" key="1">
    <source>
        <dbReference type="PROSITE" id="PS50405"/>
    </source>
</evidence>
<keyword evidence="3" id="KW-1185">Reference proteome</keyword>
<feature type="domain" description="GST C-terminal" evidence="1">
    <location>
        <begin position="111"/>
        <end position="241"/>
    </location>
</feature>
<dbReference type="InterPro" id="IPR010987">
    <property type="entry name" value="Glutathione-S-Trfase_C-like"/>
</dbReference>